<dbReference type="Proteomes" id="UP000606172">
    <property type="component" value="Unassembled WGS sequence"/>
</dbReference>
<gene>
    <name evidence="2" type="ORF">Ssi02_65830</name>
</gene>
<proteinExistence type="predicted"/>
<reference evidence="2" key="1">
    <citation type="submission" date="2021-01" db="EMBL/GenBank/DDBJ databases">
        <title>Whole genome shotgun sequence of Sinosporangium siamense NBRC 109515.</title>
        <authorList>
            <person name="Komaki H."/>
            <person name="Tamura T."/>
        </authorList>
    </citation>
    <scope>NUCLEOTIDE SEQUENCE</scope>
    <source>
        <strain evidence="2">NBRC 109515</strain>
    </source>
</reference>
<keyword evidence="3" id="KW-1185">Reference proteome</keyword>
<dbReference type="AlphaFoldDB" id="A0A919RM69"/>
<comment type="caution">
    <text evidence="2">The sequence shown here is derived from an EMBL/GenBank/DDBJ whole genome shotgun (WGS) entry which is preliminary data.</text>
</comment>
<evidence type="ECO:0000313" key="3">
    <source>
        <dbReference type="Proteomes" id="UP000606172"/>
    </source>
</evidence>
<organism evidence="2 3">
    <name type="scientific">Sinosporangium siamense</name>
    <dbReference type="NCBI Taxonomy" id="1367973"/>
    <lineage>
        <taxon>Bacteria</taxon>
        <taxon>Bacillati</taxon>
        <taxon>Actinomycetota</taxon>
        <taxon>Actinomycetes</taxon>
        <taxon>Streptosporangiales</taxon>
        <taxon>Streptosporangiaceae</taxon>
        <taxon>Sinosporangium</taxon>
    </lineage>
</organism>
<protein>
    <submittedName>
        <fullName evidence="2">Uncharacterized protein</fullName>
    </submittedName>
</protein>
<feature type="compositionally biased region" description="Basic residues" evidence="1">
    <location>
        <begin position="12"/>
        <end position="25"/>
    </location>
</feature>
<feature type="region of interest" description="Disordered" evidence="1">
    <location>
        <begin position="1"/>
        <end position="57"/>
    </location>
</feature>
<evidence type="ECO:0000256" key="1">
    <source>
        <dbReference type="SAM" id="MobiDB-lite"/>
    </source>
</evidence>
<accession>A0A919RM69</accession>
<sequence>MTPTGPGQAAAPRRRWRSAVPRPHRLGPLMLSDDEQADIRAAAQRSGLSPGAAARHDLPATPFAARDQIVELLQARLQLARIAALLPNAHAVEVLPELTRASRRLEHAANTLVRHAFRTADPK</sequence>
<evidence type="ECO:0000313" key="2">
    <source>
        <dbReference type="EMBL" id="GII96352.1"/>
    </source>
</evidence>
<dbReference type="EMBL" id="BOOW01000044">
    <property type="protein sequence ID" value="GII96352.1"/>
    <property type="molecule type" value="Genomic_DNA"/>
</dbReference>
<name>A0A919RM69_9ACTN</name>
<dbReference type="RefSeq" id="WP_204031363.1">
    <property type="nucleotide sequence ID" value="NZ_BOOW01000044.1"/>
</dbReference>